<evidence type="ECO:0000313" key="4">
    <source>
        <dbReference type="Proteomes" id="UP000762676"/>
    </source>
</evidence>
<dbReference type="AlphaFoldDB" id="A0AAV4GLQ0"/>
<keyword evidence="2" id="KW-1133">Transmembrane helix</keyword>
<feature type="compositionally biased region" description="Low complexity" evidence="1">
    <location>
        <begin position="58"/>
        <end position="72"/>
    </location>
</feature>
<keyword evidence="2" id="KW-0472">Membrane</keyword>
<name>A0AAV4GLQ0_9GAST</name>
<evidence type="ECO:0000256" key="1">
    <source>
        <dbReference type="SAM" id="MobiDB-lite"/>
    </source>
</evidence>
<gene>
    <name evidence="3" type="ORF">ElyMa_000718700</name>
</gene>
<feature type="compositionally biased region" description="Polar residues" evidence="1">
    <location>
        <begin position="129"/>
        <end position="140"/>
    </location>
</feature>
<organism evidence="3 4">
    <name type="scientific">Elysia marginata</name>
    <dbReference type="NCBI Taxonomy" id="1093978"/>
    <lineage>
        <taxon>Eukaryota</taxon>
        <taxon>Metazoa</taxon>
        <taxon>Spiralia</taxon>
        <taxon>Lophotrochozoa</taxon>
        <taxon>Mollusca</taxon>
        <taxon>Gastropoda</taxon>
        <taxon>Heterobranchia</taxon>
        <taxon>Euthyneura</taxon>
        <taxon>Panpulmonata</taxon>
        <taxon>Sacoglossa</taxon>
        <taxon>Placobranchoidea</taxon>
        <taxon>Plakobranchidae</taxon>
        <taxon>Elysia</taxon>
    </lineage>
</organism>
<reference evidence="3 4" key="1">
    <citation type="journal article" date="2021" name="Elife">
        <title>Chloroplast acquisition without the gene transfer in kleptoplastic sea slugs, Plakobranchus ocellatus.</title>
        <authorList>
            <person name="Maeda T."/>
            <person name="Takahashi S."/>
            <person name="Yoshida T."/>
            <person name="Shimamura S."/>
            <person name="Takaki Y."/>
            <person name="Nagai Y."/>
            <person name="Toyoda A."/>
            <person name="Suzuki Y."/>
            <person name="Arimoto A."/>
            <person name="Ishii H."/>
            <person name="Satoh N."/>
            <person name="Nishiyama T."/>
            <person name="Hasebe M."/>
            <person name="Maruyama T."/>
            <person name="Minagawa J."/>
            <person name="Obokata J."/>
            <person name="Shigenobu S."/>
        </authorList>
    </citation>
    <scope>NUCLEOTIDE SEQUENCE [LARGE SCALE GENOMIC DNA]</scope>
</reference>
<dbReference type="Proteomes" id="UP000762676">
    <property type="component" value="Unassembled WGS sequence"/>
</dbReference>
<proteinExistence type="predicted"/>
<feature type="region of interest" description="Disordered" evidence="1">
    <location>
        <begin position="49"/>
        <end position="149"/>
    </location>
</feature>
<feature type="transmembrane region" description="Helical" evidence="2">
    <location>
        <begin position="12"/>
        <end position="36"/>
    </location>
</feature>
<keyword evidence="4" id="KW-1185">Reference proteome</keyword>
<keyword evidence="2" id="KW-0812">Transmembrane</keyword>
<comment type="caution">
    <text evidence="3">The sequence shown here is derived from an EMBL/GenBank/DDBJ whole genome shotgun (WGS) entry which is preliminary data.</text>
</comment>
<sequence>MSLGLEDNTMTAIALGVVCACGLLGVVMAIGMLLWLRARRRRQKLLHDLTFDDGMDVSKSSKSAPTSRSPSPKQDKRMSWTEPPAPKQLARGMLVRSLTADRIPEFTLPPERVQPRSQSMEDGKGEKGQQFTYTSPQRDSVGTVKSDLN</sequence>
<protein>
    <submittedName>
        <fullName evidence="3">Synaptotagmin-15</fullName>
    </submittedName>
</protein>
<accession>A0AAV4GLQ0</accession>
<evidence type="ECO:0000256" key="2">
    <source>
        <dbReference type="SAM" id="Phobius"/>
    </source>
</evidence>
<evidence type="ECO:0000313" key="3">
    <source>
        <dbReference type="EMBL" id="GFR86372.1"/>
    </source>
</evidence>
<feature type="non-terminal residue" evidence="3">
    <location>
        <position position="149"/>
    </location>
</feature>
<dbReference type="EMBL" id="BMAT01001476">
    <property type="protein sequence ID" value="GFR86372.1"/>
    <property type="molecule type" value="Genomic_DNA"/>
</dbReference>